<dbReference type="InterPro" id="IPR036770">
    <property type="entry name" value="Ankyrin_rpt-contain_sf"/>
</dbReference>
<feature type="repeat" description="ANK" evidence="3">
    <location>
        <begin position="179"/>
        <end position="200"/>
    </location>
</feature>
<dbReference type="GO" id="GO:0005829">
    <property type="term" value="C:cytosol"/>
    <property type="evidence" value="ECO:0007669"/>
    <property type="project" value="TreeGrafter"/>
</dbReference>
<dbReference type="PANTHER" id="PTHR46680">
    <property type="entry name" value="NF-KAPPA-B INHIBITOR ALPHA"/>
    <property type="match status" value="1"/>
</dbReference>
<feature type="region of interest" description="Disordered" evidence="4">
    <location>
        <begin position="14"/>
        <end position="54"/>
    </location>
</feature>
<feature type="repeat" description="ANK" evidence="3">
    <location>
        <begin position="221"/>
        <end position="253"/>
    </location>
</feature>
<keyword evidence="2 3" id="KW-0040">ANK repeat</keyword>
<evidence type="ECO:0000313" key="6">
    <source>
        <dbReference type="Proteomes" id="UP000324832"/>
    </source>
</evidence>
<dbReference type="Pfam" id="PF12796">
    <property type="entry name" value="Ank_2"/>
    <property type="match status" value="1"/>
</dbReference>
<evidence type="ECO:0000313" key="5">
    <source>
        <dbReference type="EMBL" id="VVC93718.1"/>
    </source>
</evidence>
<gene>
    <name evidence="5" type="ORF">LSINAPIS_LOCUS5848</name>
</gene>
<sequence length="259" mass="28214">MSAKKVFDTKVLDDENSDSGFLSGPISEQLSEDFDSREHTEPTEPTNKCDKNTISENTDLDSGLDLCLSECLSNVNLGDTPTAQAPIIVIEPERTQDIPPLAILFQQDDDGDTQLHIAAVRGCEKSVGTLIRVCPETAWLDVPNNYGHTPLHLAVLSGHPVVTRMLVRAGASLGIRDRTGGTPLHIAVERNNLECLQALLARVPEHPPRKLAAVLDQKNYRGQACVHVAAISGHLETLQMLLYYGADINVTVCSPFFII</sequence>
<dbReference type="InterPro" id="IPR051070">
    <property type="entry name" value="NF-kappa-B_inhibitor"/>
</dbReference>
<evidence type="ECO:0000256" key="3">
    <source>
        <dbReference type="PROSITE-ProRule" id="PRU00023"/>
    </source>
</evidence>
<dbReference type="GO" id="GO:0051059">
    <property type="term" value="F:NF-kappaB binding"/>
    <property type="evidence" value="ECO:0007669"/>
    <property type="project" value="TreeGrafter"/>
</dbReference>
<proteinExistence type="predicted"/>
<protein>
    <submittedName>
        <fullName evidence="5">Uncharacterized protein</fullName>
    </submittedName>
</protein>
<feature type="repeat" description="ANK" evidence="3">
    <location>
        <begin position="146"/>
        <end position="178"/>
    </location>
</feature>
<name>A0A5E4Q9C9_9NEOP</name>
<dbReference type="PRINTS" id="PR01415">
    <property type="entry name" value="ANKYRIN"/>
</dbReference>
<organism evidence="5 6">
    <name type="scientific">Leptidea sinapis</name>
    <dbReference type="NCBI Taxonomy" id="189913"/>
    <lineage>
        <taxon>Eukaryota</taxon>
        <taxon>Metazoa</taxon>
        <taxon>Ecdysozoa</taxon>
        <taxon>Arthropoda</taxon>
        <taxon>Hexapoda</taxon>
        <taxon>Insecta</taxon>
        <taxon>Pterygota</taxon>
        <taxon>Neoptera</taxon>
        <taxon>Endopterygota</taxon>
        <taxon>Lepidoptera</taxon>
        <taxon>Glossata</taxon>
        <taxon>Ditrysia</taxon>
        <taxon>Papilionoidea</taxon>
        <taxon>Pieridae</taxon>
        <taxon>Dismorphiinae</taxon>
        <taxon>Leptidea</taxon>
    </lineage>
</organism>
<dbReference type="InterPro" id="IPR002110">
    <property type="entry name" value="Ankyrin_rpt"/>
</dbReference>
<evidence type="ECO:0000256" key="1">
    <source>
        <dbReference type="ARBA" id="ARBA00022737"/>
    </source>
</evidence>
<dbReference type="AlphaFoldDB" id="A0A5E4Q9C9"/>
<keyword evidence="6" id="KW-1185">Reference proteome</keyword>
<dbReference type="EMBL" id="FZQP02001759">
    <property type="protein sequence ID" value="VVC93718.1"/>
    <property type="molecule type" value="Genomic_DNA"/>
</dbReference>
<dbReference type="PANTHER" id="PTHR46680:SF3">
    <property type="entry name" value="NF-KAPPA-B INHIBITOR CACTUS"/>
    <property type="match status" value="1"/>
</dbReference>
<evidence type="ECO:0000256" key="4">
    <source>
        <dbReference type="SAM" id="MobiDB-lite"/>
    </source>
</evidence>
<evidence type="ECO:0000256" key="2">
    <source>
        <dbReference type="ARBA" id="ARBA00023043"/>
    </source>
</evidence>
<dbReference type="Proteomes" id="UP000324832">
    <property type="component" value="Unassembled WGS sequence"/>
</dbReference>
<keyword evidence="1" id="KW-0677">Repeat</keyword>
<feature type="compositionally biased region" description="Basic and acidic residues" evidence="4">
    <location>
        <begin position="34"/>
        <end position="53"/>
    </location>
</feature>
<accession>A0A5E4Q9C9</accession>
<dbReference type="PROSITE" id="PS50297">
    <property type="entry name" value="ANK_REP_REGION"/>
    <property type="match status" value="3"/>
</dbReference>
<reference evidence="5 6" key="1">
    <citation type="submission" date="2017-07" db="EMBL/GenBank/DDBJ databases">
        <authorList>
            <person name="Talla V."/>
            <person name="Backstrom N."/>
        </authorList>
    </citation>
    <scope>NUCLEOTIDE SEQUENCE [LARGE SCALE GENOMIC DNA]</scope>
</reference>
<dbReference type="SUPFAM" id="SSF48403">
    <property type="entry name" value="Ankyrin repeat"/>
    <property type="match status" value="1"/>
</dbReference>
<dbReference type="SMART" id="SM00248">
    <property type="entry name" value="ANK"/>
    <property type="match status" value="4"/>
</dbReference>
<dbReference type="Gene3D" id="1.25.40.20">
    <property type="entry name" value="Ankyrin repeat-containing domain"/>
    <property type="match status" value="2"/>
</dbReference>
<dbReference type="PROSITE" id="PS50088">
    <property type="entry name" value="ANK_REPEAT"/>
    <property type="match status" value="3"/>
</dbReference>
<dbReference type="GO" id="GO:0071356">
    <property type="term" value="P:cellular response to tumor necrosis factor"/>
    <property type="evidence" value="ECO:0007669"/>
    <property type="project" value="TreeGrafter"/>
</dbReference>